<dbReference type="InterPro" id="IPR016024">
    <property type="entry name" value="ARM-type_fold"/>
</dbReference>
<dbReference type="InterPro" id="IPR011989">
    <property type="entry name" value="ARM-like"/>
</dbReference>
<reference evidence="2" key="1">
    <citation type="journal article" date="2019" name="Int. J. Syst. Evol. Microbiol.">
        <title>The Global Catalogue of Microorganisms (GCM) 10K type strain sequencing project: providing services to taxonomists for standard genome sequencing and annotation.</title>
        <authorList>
            <consortium name="The Broad Institute Genomics Platform"/>
            <consortium name="The Broad Institute Genome Sequencing Center for Infectious Disease"/>
            <person name="Wu L."/>
            <person name="Ma J."/>
        </authorList>
    </citation>
    <scope>NUCLEOTIDE SEQUENCE [LARGE SCALE GENOMIC DNA]</scope>
    <source>
        <strain evidence="2">JCM 14370</strain>
    </source>
</reference>
<dbReference type="InterPro" id="IPR004830">
    <property type="entry name" value="LRR_variant"/>
</dbReference>
<evidence type="ECO:0000313" key="1">
    <source>
        <dbReference type="EMBL" id="GGJ26118.1"/>
    </source>
</evidence>
<dbReference type="Proteomes" id="UP000632222">
    <property type="component" value="Unassembled WGS sequence"/>
</dbReference>
<dbReference type="Pfam" id="PF01816">
    <property type="entry name" value="LRV"/>
    <property type="match status" value="1"/>
</dbReference>
<sequence>MADQLRDDIYENFGEISIEILSLYGYKSFFLDQTENHTNKSKVPKKEKYVYHPSAEPSEVPEITQEELKQLQDEDAMYRLILKIPHYKNAKDIEVLSNNIFLARESRWEVREALALNPRIKPATVQRFVQDTDWTVRQAVSTHPLLTPGLLDSLSQDRYSATTRANVALNPRTPAQVLSRLTRDEDPEVRLGVAKNLGTLPEDLALLMQDTAPQVREYAAAHPFTPLEALQDAKAEPSAHVQRVLMLRLRPLTEAAVQEALKHRRTSVRLVLAGHASTQTDLLDRLLKDRNLLVQSLAALHPGMPAALEGQGEHPRRIADLLMARSDITSANHLTMQGRSGNICFALALAGNPKTPPDTLKQLSHHAHPEVKIRLIQNPSTPAEALIQMVHHPRWRELIQTHPNFSSEVQAQVLELELQEARAWDASPETLHRLAHSRFLEVKLLVAAHRNLQEDTLHFLLQDPAIEVHYTLLEREGLPETILNSMAQESPIEVRRLLALDERSPETALLMLAADTDQTVQMKLLTRPRLPQSVVTKLVQNPHQSITVVQQVLYRPEVNEAVLLALALHADPAVRTWVIADYRLTPAVLEKLADDPHDPIQRQVIQHPLTPAAALLKLTREHKHLWSQLVKNPHTPAEALLVMADDPLYHWCAWPRRNAQFSRKTPSLLVYWMVKRFDQHHSLYRQIGQHPNCNPQVRHLLNRVLD</sequence>
<proteinExistence type="predicted"/>
<accession>A0ABQ2CXF1</accession>
<dbReference type="SUPFAM" id="SSF48371">
    <property type="entry name" value="ARM repeat"/>
    <property type="match status" value="1"/>
</dbReference>
<gene>
    <name evidence="1" type="ORF">GCM10008938_10310</name>
</gene>
<evidence type="ECO:0000313" key="2">
    <source>
        <dbReference type="Proteomes" id="UP000632222"/>
    </source>
</evidence>
<name>A0ABQ2CXF1_9DEIO</name>
<protein>
    <recommendedName>
        <fullName evidence="3">Leucine rich repeat variant</fullName>
    </recommendedName>
</protein>
<evidence type="ECO:0008006" key="3">
    <source>
        <dbReference type="Google" id="ProtNLM"/>
    </source>
</evidence>
<organism evidence="1 2">
    <name type="scientific">Deinococcus roseus</name>
    <dbReference type="NCBI Taxonomy" id="392414"/>
    <lineage>
        <taxon>Bacteria</taxon>
        <taxon>Thermotogati</taxon>
        <taxon>Deinococcota</taxon>
        <taxon>Deinococci</taxon>
        <taxon>Deinococcales</taxon>
        <taxon>Deinococcaceae</taxon>
        <taxon>Deinococcus</taxon>
    </lineage>
</organism>
<dbReference type="Gene3D" id="1.25.10.10">
    <property type="entry name" value="Leucine-rich Repeat Variant"/>
    <property type="match status" value="3"/>
</dbReference>
<comment type="caution">
    <text evidence="1">The sequence shown here is derived from an EMBL/GenBank/DDBJ whole genome shotgun (WGS) entry which is preliminary data.</text>
</comment>
<keyword evidence="2" id="KW-1185">Reference proteome</keyword>
<dbReference type="EMBL" id="BMOD01000002">
    <property type="protein sequence ID" value="GGJ26118.1"/>
    <property type="molecule type" value="Genomic_DNA"/>
</dbReference>